<dbReference type="Pfam" id="PF02673">
    <property type="entry name" value="BacA"/>
    <property type="match status" value="1"/>
</dbReference>
<feature type="transmembrane region" description="Helical" evidence="17">
    <location>
        <begin position="260"/>
        <end position="277"/>
    </location>
</feature>
<evidence type="ECO:0000256" key="7">
    <source>
        <dbReference type="ARBA" id="ARBA00022801"/>
    </source>
</evidence>
<dbReference type="PANTHER" id="PTHR30622:SF2">
    <property type="entry name" value="UNDECAPRENYL-DIPHOSPHATASE"/>
    <property type="match status" value="1"/>
</dbReference>
<evidence type="ECO:0000256" key="14">
    <source>
        <dbReference type="ARBA" id="ARBA00032707"/>
    </source>
</evidence>
<evidence type="ECO:0000313" key="19">
    <source>
        <dbReference type="Proteomes" id="UP000315711"/>
    </source>
</evidence>
<name>A0A562QGQ7_9BACI</name>
<comment type="function">
    <text evidence="17">Catalyzes the dephosphorylation of undecaprenyl diphosphate (UPP). Confers resistance to bacitracin.</text>
</comment>
<comment type="miscellaneous">
    <text evidence="17">Bacitracin is thought to be involved in the inhibition of peptidoglycan synthesis by sequestering undecaprenyl diphosphate, thereby reducing the pool of lipid carrier available.</text>
</comment>
<evidence type="ECO:0000256" key="9">
    <source>
        <dbReference type="ARBA" id="ARBA00022984"/>
    </source>
</evidence>
<dbReference type="EC" id="3.6.1.27" evidence="3 17"/>
<dbReference type="Proteomes" id="UP000315711">
    <property type="component" value="Unassembled WGS sequence"/>
</dbReference>
<keyword evidence="9 17" id="KW-0573">Peptidoglycan synthesis</keyword>
<feature type="transmembrane region" description="Helical" evidence="17">
    <location>
        <begin position="97"/>
        <end position="116"/>
    </location>
</feature>
<reference evidence="18 19" key="1">
    <citation type="journal article" date="2015" name="Stand. Genomic Sci.">
        <title>Genomic Encyclopedia of Bacterial and Archaeal Type Strains, Phase III: the genomes of soil and plant-associated and newly described type strains.</title>
        <authorList>
            <person name="Whitman W.B."/>
            <person name="Woyke T."/>
            <person name="Klenk H.P."/>
            <person name="Zhou Y."/>
            <person name="Lilburn T.G."/>
            <person name="Beck B.J."/>
            <person name="De Vos P."/>
            <person name="Vandamme P."/>
            <person name="Eisen J.A."/>
            <person name="Garrity G."/>
            <person name="Hugenholtz P."/>
            <person name="Kyrpides N.C."/>
        </authorList>
    </citation>
    <scope>NUCLEOTIDE SEQUENCE [LARGE SCALE GENOMIC DNA]</scope>
    <source>
        <strain evidence="18 19">CGMCC 1.10116</strain>
    </source>
</reference>
<evidence type="ECO:0000256" key="3">
    <source>
        <dbReference type="ARBA" id="ARBA00012374"/>
    </source>
</evidence>
<dbReference type="PANTHER" id="PTHR30622">
    <property type="entry name" value="UNDECAPRENYL-DIPHOSPHATASE"/>
    <property type="match status" value="1"/>
</dbReference>
<evidence type="ECO:0000256" key="4">
    <source>
        <dbReference type="ARBA" id="ARBA00021581"/>
    </source>
</evidence>
<evidence type="ECO:0000256" key="6">
    <source>
        <dbReference type="ARBA" id="ARBA00022692"/>
    </source>
</evidence>
<keyword evidence="13 17" id="KW-0961">Cell wall biogenesis/degradation</keyword>
<keyword evidence="10 17" id="KW-1133">Transmembrane helix</keyword>
<evidence type="ECO:0000256" key="13">
    <source>
        <dbReference type="ARBA" id="ARBA00023316"/>
    </source>
</evidence>
<comment type="caution">
    <text evidence="18">The sequence shown here is derived from an EMBL/GenBank/DDBJ whole genome shotgun (WGS) entry which is preliminary data.</text>
</comment>
<comment type="subcellular location">
    <subcellularLocation>
        <location evidence="1 17">Cell membrane</location>
        <topology evidence="1 17">Multi-pass membrane protein</topology>
    </subcellularLocation>
</comment>
<keyword evidence="7 17" id="KW-0378">Hydrolase</keyword>
<protein>
    <recommendedName>
        <fullName evidence="4 17">Undecaprenyl-diphosphatase</fullName>
        <ecNumber evidence="3 17">3.6.1.27</ecNumber>
    </recommendedName>
    <alternativeName>
        <fullName evidence="15 17">Bacitracin resistance protein</fullName>
    </alternativeName>
    <alternativeName>
        <fullName evidence="14 17">Undecaprenyl pyrophosphate phosphatase</fullName>
    </alternativeName>
</protein>
<evidence type="ECO:0000256" key="15">
    <source>
        <dbReference type="ARBA" id="ARBA00032932"/>
    </source>
</evidence>
<evidence type="ECO:0000256" key="10">
    <source>
        <dbReference type="ARBA" id="ARBA00022989"/>
    </source>
</evidence>
<feature type="transmembrane region" description="Helical" evidence="17">
    <location>
        <begin position="128"/>
        <end position="145"/>
    </location>
</feature>
<feature type="transmembrane region" description="Helical" evidence="17">
    <location>
        <begin position="229"/>
        <end position="248"/>
    </location>
</feature>
<evidence type="ECO:0000256" key="5">
    <source>
        <dbReference type="ARBA" id="ARBA00022475"/>
    </source>
</evidence>
<evidence type="ECO:0000256" key="12">
    <source>
        <dbReference type="ARBA" id="ARBA00023251"/>
    </source>
</evidence>
<keyword evidence="6 17" id="KW-0812">Transmembrane</keyword>
<evidence type="ECO:0000256" key="11">
    <source>
        <dbReference type="ARBA" id="ARBA00023136"/>
    </source>
</evidence>
<organism evidence="18 19">
    <name type="scientific">Halalkalibacter nanhaiisediminis</name>
    <dbReference type="NCBI Taxonomy" id="688079"/>
    <lineage>
        <taxon>Bacteria</taxon>
        <taxon>Bacillati</taxon>
        <taxon>Bacillota</taxon>
        <taxon>Bacilli</taxon>
        <taxon>Bacillales</taxon>
        <taxon>Bacillaceae</taxon>
        <taxon>Halalkalibacter</taxon>
    </lineage>
</organism>
<evidence type="ECO:0000256" key="17">
    <source>
        <dbReference type="HAMAP-Rule" id="MF_01006"/>
    </source>
</evidence>
<sequence length="278" mass="30924">MENVELELSQEIILLLKYLLLGIFQGFTEPIPVSSSGHLVFLQHFLGVEIEGLSFEVFVNFASLFAILVIYRHDLKQLISGFFRYLLKKDEDSKSDYRFGIFIIIATIPAVVIALLFEDWIAGELKQIHVIAVTLLITGAALFLIRNLKGWKNDHEISLKEVIIVGLAQAIALIPGISRSGATIVAAMGLGWKQETALRFSFFLFIPISVGAGILAVSDLLQDPNLADLAVPYLLAFVGSFIASYFSLKWFMNIMRSGKLIYFALYCFVVGTLVLVIL</sequence>
<dbReference type="EMBL" id="VLKZ01000006">
    <property type="protein sequence ID" value="TWI55919.1"/>
    <property type="molecule type" value="Genomic_DNA"/>
</dbReference>
<dbReference type="GO" id="GO:0008360">
    <property type="term" value="P:regulation of cell shape"/>
    <property type="evidence" value="ECO:0007669"/>
    <property type="project" value="UniProtKB-KW"/>
</dbReference>
<dbReference type="HAMAP" id="MF_01006">
    <property type="entry name" value="Undec_diphosphatase"/>
    <property type="match status" value="1"/>
</dbReference>
<accession>A0A562QGQ7</accession>
<gene>
    <name evidence="17" type="primary">uppP</name>
    <name evidence="18" type="ORF">IQ10_02482</name>
</gene>
<comment type="catalytic activity">
    <reaction evidence="16 17">
        <text>di-trans,octa-cis-undecaprenyl diphosphate + H2O = di-trans,octa-cis-undecaprenyl phosphate + phosphate + H(+)</text>
        <dbReference type="Rhea" id="RHEA:28094"/>
        <dbReference type="ChEBI" id="CHEBI:15377"/>
        <dbReference type="ChEBI" id="CHEBI:15378"/>
        <dbReference type="ChEBI" id="CHEBI:43474"/>
        <dbReference type="ChEBI" id="CHEBI:58405"/>
        <dbReference type="ChEBI" id="CHEBI:60392"/>
        <dbReference type="EC" id="3.6.1.27"/>
    </reaction>
</comment>
<evidence type="ECO:0000256" key="8">
    <source>
        <dbReference type="ARBA" id="ARBA00022960"/>
    </source>
</evidence>
<dbReference type="GO" id="GO:0046677">
    <property type="term" value="P:response to antibiotic"/>
    <property type="evidence" value="ECO:0007669"/>
    <property type="project" value="UniProtKB-UniRule"/>
</dbReference>
<keyword evidence="5 17" id="KW-1003">Cell membrane</keyword>
<dbReference type="GO" id="GO:0071555">
    <property type="term" value="P:cell wall organization"/>
    <property type="evidence" value="ECO:0007669"/>
    <property type="project" value="UniProtKB-KW"/>
</dbReference>
<comment type="similarity">
    <text evidence="2 17">Belongs to the UppP family.</text>
</comment>
<feature type="transmembrane region" description="Helical" evidence="17">
    <location>
        <begin position="12"/>
        <end position="33"/>
    </location>
</feature>
<keyword evidence="11 17" id="KW-0472">Membrane</keyword>
<dbReference type="GO" id="GO:0050380">
    <property type="term" value="F:undecaprenyl-diphosphatase activity"/>
    <property type="evidence" value="ECO:0007669"/>
    <property type="project" value="UniProtKB-UniRule"/>
</dbReference>
<dbReference type="InterPro" id="IPR003824">
    <property type="entry name" value="UppP"/>
</dbReference>
<evidence type="ECO:0000256" key="16">
    <source>
        <dbReference type="ARBA" id="ARBA00047594"/>
    </source>
</evidence>
<feature type="transmembrane region" description="Helical" evidence="17">
    <location>
        <begin position="53"/>
        <end position="71"/>
    </location>
</feature>
<keyword evidence="19" id="KW-1185">Reference proteome</keyword>
<keyword evidence="12 17" id="KW-0046">Antibiotic resistance</keyword>
<feature type="transmembrane region" description="Helical" evidence="17">
    <location>
        <begin position="197"/>
        <end position="217"/>
    </location>
</feature>
<dbReference type="AlphaFoldDB" id="A0A562QGQ7"/>
<dbReference type="OrthoDB" id="9808289at2"/>
<dbReference type="GO" id="GO:0005886">
    <property type="term" value="C:plasma membrane"/>
    <property type="evidence" value="ECO:0007669"/>
    <property type="project" value="UniProtKB-SubCell"/>
</dbReference>
<keyword evidence="8 17" id="KW-0133">Cell shape</keyword>
<evidence type="ECO:0000313" key="18">
    <source>
        <dbReference type="EMBL" id="TWI55919.1"/>
    </source>
</evidence>
<dbReference type="GO" id="GO:0009252">
    <property type="term" value="P:peptidoglycan biosynthetic process"/>
    <property type="evidence" value="ECO:0007669"/>
    <property type="project" value="UniProtKB-KW"/>
</dbReference>
<evidence type="ECO:0000256" key="2">
    <source>
        <dbReference type="ARBA" id="ARBA00010621"/>
    </source>
</evidence>
<proteinExistence type="inferred from homology"/>
<evidence type="ECO:0000256" key="1">
    <source>
        <dbReference type="ARBA" id="ARBA00004651"/>
    </source>
</evidence>